<dbReference type="Proteomes" id="UP000029643">
    <property type="component" value="Unassembled WGS sequence"/>
</dbReference>
<feature type="transmembrane region" description="Helical" evidence="1">
    <location>
        <begin position="83"/>
        <end position="112"/>
    </location>
</feature>
<keyword evidence="1" id="KW-0812">Transmembrane</keyword>
<comment type="caution">
    <text evidence="2">The sequence shown here is derived from an EMBL/GenBank/DDBJ whole genome shotgun (WGS) entry which is preliminary data.</text>
</comment>
<keyword evidence="1" id="KW-0472">Membrane</keyword>
<organism evidence="2 3">
    <name type="scientific">Algibacter lectus</name>
    <dbReference type="NCBI Taxonomy" id="221126"/>
    <lineage>
        <taxon>Bacteria</taxon>
        <taxon>Pseudomonadati</taxon>
        <taxon>Bacteroidota</taxon>
        <taxon>Flavobacteriia</taxon>
        <taxon>Flavobacteriales</taxon>
        <taxon>Flavobacteriaceae</taxon>
        <taxon>Algibacter</taxon>
    </lineage>
</organism>
<evidence type="ECO:0000313" key="3">
    <source>
        <dbReference type="Proteomes" id="UP000029643"/>
    </source>
</evidence>
<reference evidence="2 3" key="1">
    <citation type="journal article" date="2014" name="Genome Announc.">
        <title>Draft Genome Sequences of Marine Flavobacterium Algibacter lectus Strains SS8 and NR4.</title>
        <authorList>
            <person name="Takatani N."/>
            <person name="Nakanishi M."/>
            <person name="Meirelles P."/>
            <person name="Mino S."/>
            <person name="Suda W."/>
            <person name="Oshima K."/>
            <person name="Hattori M."/>
            <person name="Ohkuma M."/>
            <person name="Hosokawa M."/>
            <person name="Miyashita K."/>
            <person name="Thompson F.L."/>
            <person name="Niwa A."/>
            <person name="Sawabe T."/>
            <person name="Sawabe T."/>
        </authorList>
    </citation>
    <scope>NUCLEOTIDE SEQUENCE [LARGE SCALE GENOMIC DNA]</scope>
    <source>
        <strain evidence="3">JCM19274</strain>
    </source>
</reference>
<feature type="transmembrane region" description="Helical" evidence="1">
    <location>
        <begin position="40"/>
        <end position="60"/>
    </location>
</feature>
<sequence>MDFSTIVIYLGFTLAAYSVIGNDTIQTLGTFLSSNERKKWWVLWLYAGGILTFTLIYGYITHDGDVSYGRLEKYPMPNPPFSWYYILPPIILMILTRTGIPVSTSFLILTFFNQKNFNRYGFKIRFWLCGFFCCRHYFVFGHIQSTREKIYRKPNYSKRKPNMDRFTMGVLPVFYGRNGLFRILPIFMFTYQDNSNYGS</sequence>
<protein>
    <submittedName>
        <fullName evidence="2">Uncharacterized protein</fullName>
    </submittedName>
</protein>
<name>A0A090WKE5_9FLAO</name>
<keyword evidence="1" id="KW-1133">Transmembrane helix</keyword>
<dbReference type="EMBL" id="BBNU01000001">
    <property type="protein sequence ID" value="GAL77515.1"/>
    <property type="molecule type" value="Genomic_DNA"/>
</dbReference>
<dbReference type="AlphaFoldDB" id="A0A090WKE5"/>
<evidence type="ECO:0000256" key="1">
    <source>
        <dbReference type="SAM" id="Phobius"/>
    </source>
</evidence>
<gene>
    <name evidence="2" type="ORF">JCM19274_5228</name>
</gene>
<accession>A0A090WKE5</accession>
<proteinExistence type="predicted"/>
<feature type="transmembrane region" description="Helical" evidence="1">
    <location>
        <begin position="6"/>
        <end position="28"/>
    </location>
</feature>
<evidence type="ECO:0000313" key="2">
    <source>
        <dbReference type="EMBL" id="GAL77515.1"/>
    </source>
</evidence>
<dbReference type="RefSeq" id="WP_227805249.1">
    <property type="nucleotide sequence ID" value="NZ_BBNU01000001.1"/>
</dbReference>
<dbReference type="STRING" id="221126.SAMN04489722_102348"/>